<keyword evidence="2" id="KW-0472">Membrane</keyword>
<reference evidence="3" key="1">
    <citation type="submission" date="2021-02" db="EMBL/GenBank/DDBJ databases">
        <authorList>
            <person name="Dougan E. K."/>
            <person name="Rhodes N."/>
            <person name="Thang M."/>
            <person name="Chan C."/>
        </authorList>
    </citation>
    <scope>NUCLEOTIDE SEQUENCE</scope>
</reference>
<keyword evidence="4" id="KW-1185">Reference proteome</keyword>
<dbReference type="Proteomes" id="UP000604046">
    <property type="component" value="Unassembled WGS sequence"/>
</dbReference>
<sequence>MTKVKARKSKREKMDEFFYVPEVKAKWARRLSKPQLLTAEMDEEWAELRDKVMEKGQWQKHSRRKVEAMFQEEEFGENWDRQQRTLQPKGCWYFTSISSQLLYVDCCDDPTAACRYSCLTKVAAAAAAGGGMIAVAVVAVAAVACAVVAVAVVALVVVVAVLAVTLAAVAGDSELDPPSDVEKGNKVNLPRKQDRSAGPPPPDPVWIVGDKDTSGLEKARERISTLRHLAASCEGQDVEKVPESIGANLSCPLVRAVGGAWTRVPWPLVFFMSQLSVTKMARNLFDHVDELFQQRGESPLHEDSESERSHSSASLQRSALVLLVHMLAVTAGPRNNLPTSASCPIVDKHEEPFRQQPSAWSQHLRASDASKPGALHARVSRLVRDDVWQQLPAAAPGVLEVSEPFAFSGNWSLTGVMQESSPWDRTCWLQPVRFKGRTGTATGPSFGHGQPRLQFHRHFFDLCDRAMTNLSSNRRRFLRRSNRWRADTQKHLRLDMALTAAFAFPRLRISPGVRAVQDRGKRAPSKRSREAIPGTQEARVTHVAGCRDKTQPGDGNPEILEQDSFLTQEGPPLRSRAQ</sequence>
<feature type="region of interest" description="Disordered" evidence="1">
    <location>
        <begin position="517"/>
        <end position="578"/>
    </location>
</feature>
<keyword evidence="2" id="KW-1133">Transmembrane helix</keyword>
<feature type="region of interest" description="Disordered" evidence="1">
    <location>
        <begin position="174"/>
        <end position="211"/>
    </location>
</feature>
<feature type="compositionally biased region" description="Basic and acidic residues" evidence="1">
    <location>
        <begin position="180"/>
        <end position="195"/>
    </location>
</feature>
<name>A0A812N330_9DINO</name>
<evidence type="ECO:0000256" key="2">
    <source>
        <dbReference type="SAM" id="Phobius"/>
    </source>
</evidence>
<dbReference type="OrthoDB" id="10376884at2759"/>
<evidence type="ECO:0000313" key="4">
    <source>
        <dbReference type="Proteomes" id="UP000604046"/>
    </source>
</evidence>
<evidence type="ECO:0000256" key="1">
    <source>
        <dbReference type="SAM" id="MobiDB-lite"/>
    </source>
</evidence>
<organism evidence="3 4">
    <name type="scientific">Symbiodinium natans</name>
    <dbReference type="NCBI Taxonomy" id="878477"/>
    <lineage>
        <taxon>Eukaryota</taxon>
        <taxon>Sar</taxon>
        <taxon>Alveolata</taxon>
        <taxon>Dinophyceae</taxon>
        <taxon>Suessiales</taxon>
        <taxon>Symbiodiniaceae</taxon>
        <taxon>Symbiodinium</taxon>
    </lineage>
</organism>
<evidence type="ECO:0000313" key="3">
    <source>
        <dbReference type="EMBL" id="CAE7286427.1"/>
    </source>
</evidence>
<keyword evidence="2" id="KW-0812">Transmembrane</keyword>
<feature type="transmembrane region" description="Helical" evidence="2">
    <location>
        <begin position="148"/>
        <end position="169"/>
    </location>
</feature>
<dbReference type="EMBL" id="CAJNDS010001879">
    <property type="protein sequence ID" value="CAE7286427.1"/>
    <property type="molecule type" value="Genomic_DNA"/>
</dbReference>
<protein>
    <submittedName>
        <fullName evidence="3">CmlA protein</fullName>
    </submittedName>
</protein>
<comment type="caution">
    <text evidence="3">The sequence shown here is derived from an EMBL/GenBank/DDBJ whole genome shotgun (WGS) entry which is preliminary data.</text>
</comment>
<accession>A0A812N330</accession>
<gene>
    <name evidence="3" type="primary">cmlA</name>
    <name evidence="3" type="ORF">SNAT2548_LOCUS15144</name>
</gene>
<proteinExistence type="predicted"/>
<feature type="transmembrane region" description="Helical" evidence="2">
    <location>
        <begin position="122"/>
        <end position="142"/>
    </location>
</feature>
<dbReference type="AlphaFoldDB" id="A0A812N330"/>